<proteinExistence type="predicted"/>
<dbReference type="EMBL" id="JFHC01000058">
    <property type="protein sequence ID" value="KDR39461.1"/>
    <property type="molecule type" value="Genomic_DNA"/>
</dbReference>
<protein>
    <submittedName>
        <fullName evidence="1">Uncharacterized protein</fullName>
    </submittedName>
</protein>
<name>A0A069PQ74_9BURK</name>
<sequence length="273" mass="30823">MIEPPTRLLRDSLKWKKLPNRRNNAMAEGINRYFMADTRAFVDANYLTTAGIFRPPEGTMAFDLHRQEGITPSVVTIEPTNTAKNDESIRGYWVPQGGSCDVPIIAADRAYVFTPDFSGCSLIVDQISDSMYRVYHVTGGNGYVEMEYRKRRDPASKLAGVMTHEFYGAPGAPRALMFMKFEEGRWWIYFQAQTGTGYGLQGNRVVRAQGSTAVDTIRMTGRMPVARVKTESPVITSNRLCDGQLIIRDTEEAPTSRLLRARKVNLMTELWTF</sequence>
<dbReference type="RefSeq" id="WP_051672826.1">
    <property type="nucleotide sequence ID" value="NZ_CCNS02000124.1"/>
</dbReference>
<reference evidence="1 2" key="1">
    <citation type="submission" date="2014-03" db="EMBL/GenBank/DDBJ databases">
        <title>Draft Genome Sequences of Four Burkholderia Strains.</title>
        <authorList>
            <person name="Liu X.Y."/>
            <person name="Li C.X."/>
            <person name="Xu J.H."/>
        </authorList>
    </citation>
    <scope>NUCLEOTIDE SEQUENCE [LARGE SCALE GENOMIC DNA]</scope>
    <source>
        <strain evidence="1 2">DSM 50014</strain>
    </source>
</reference>
<keyword evidence="2" id="KW-1185">Reference proteome</keyword>
<evidence type="ECO:0000313" key="2">
    <source>
        <dbReference type="Proteomes" id="UP000027466"/>
    </source>
</evidence>
<evidence type="ECO:0000313" key="1">
    <source>
        <dbReference type="EMBL" id="KDR39461.1"/>
    </source>
</evidence>
<dbReference type="AlphaFoldDB" id="A0A069PQ74"/>
<gene>
    <name evidence="1" type="ORF">BG61_31765</name>
</gene>
<dbReference type="Proteomes" id="UP000027466">
    <property type="component" value="Unassembled WGS sequence"/>
</dbReference>
<dbReference type="STRING" id="60547.GCA_000751215_06254"/>
<organism evidence="1 2">
    <name type="scientific">Caballeronia glathei</name>
    <dbReference type="NCBI Taxonomy" id="60547"/>
    <lineage>
        <taxon>Bacteria</taxon>
        <taxon>Pseudomonadati</taxon>
        <taxon>Pseudomonadota</taxon>
        <taxon>Betaproteobacteria</taxon>
        <taxon>Burkholderiales</taxon>
        <taxon>Burkholderiaceae</taxon>
        <taxon>Caballeronia</taxon>
    </lineage>
</organism>
<accession>A0A069PQ74</accession>
<comment type="caution">
    <text evidence="1">The sequence shown here is derived from an EMBL/GenBank/DDBJ whole genome shotgun (WGS) entry which is preliminary data.</text>
</comment>